<dbReference type="AlphaFoldDB" id="A0A179UAG4"/>
<dbReference type="EMBL" id="GG657449">
    <property type="protein sequence ID" value="OAT05005.1"/>
    <property type="molecule type" value="Genomic_DNA"/>
</dbReference>
<dbReference type="RefSeq" id="XP_031576483.1">
    <property type="nucleotide sequence ID" value="XM_031724345.1"/>
</dbReference>
<proteinExistence type="predicted"/>
<accession>A0A179UAG4</accession>
<dbReference type="KEGG" id="bgh:BDBG_16382"/>
<organism evidence="1 2">
    <name type="scientific">Blastomyces gilchristii (strain SLH14081)</name>
    <name type="common">Blastomyces dermatitidis</name>
    <dbReference type="NCBI Taxonomy" id="559298"/>
    <lineage>
        <taxon>Eukaryota</taxon>
        <taxon>Fungi</taxon>
        <taxon>Dikarya</taxon>
        <taxon>Ascomycota</taxon>
        <taxon>Pezizomycotina</taxon>
        <taxon>Eurotiomycetes</taxon>
        <taxon>Eurotiomycetidae</taxon>
        <taxon>Onygenales</taxon>
        <taxon>Ajellomycetaceae</taxon>
        <taxon>Blastomyces</taxon>
    </lineage>
</organism>
<reference evidence="2" key="1">
    <citation type="journal article" date="2015" name="PLoS Genet.">
        <title>The dynamic genome and transcriptome of the human fungal pathogen Blastomyces and close relative Emmonsia.</title>
        <authorList>
            <person name="Munoz J.F."/>
            <person name="Gauthier G.M."/>
            <person name="Desjardins C.A."/>
            <person name="Gallo J.E."/>
            <person name="Holder J."/>
            <person name="Sullivan T.D."/>
            <person name="Marty A.J."/>
            <person name="Carmen J.C."/>
            <person name="Chen Z."/>
            <person name="Ding L."/>
            <person name="Gujja S."/>
            <person name="Magrini V."/>
            <person name="Misas E."/>
            <person name="Mitreva M."/>
            <person name="Priest M."/>
            <person name="Saif S."/>
            <person name="Whiston E.A."/>
            <person name="Young S."/>
            <person name="Zeng Q."/>
            <person name="Goldman W.E."/>
            <person name="Mardis E.R."/>
            <person name="Taylor J.W."/>
            <person name="McEwen J.G."/>
            <person name="Clay O.K."/>
            <person name="Klein B.S."/>
            <person name="Cuomo C.A."/>
        </authorList>
    </citation>
    <scope>NUCLEOTIDE SEQUENCE [LARGE SCALE GENOMIC DNA]</scope>
    <source>
        <strain evidence="2">SLH14081</strain>
    </source>
</reference>
<sequence>MATDSCLGCIGQYARRHWLLGGLWAFRSAWHVIGLELVIRLNYSLVITSDNTDYYNGGKSKMPKITSNQARVGKR</sequence>
<dbReference type="Proteomes" id="UP000002038">
    <property type="component" value="Unassembled WGS sequence"/>
</dbReference>
<gene>
    <name evidence="1" type="ORF">BDBG_16382</name>
</gene>
<keyword evidence="2" id="KW-1185">Reference proteome</keyword>
<evidence type="ECO:0000313" key="1">
    <source>
        <dbReference type="EMBL" id="OAT05005.1"/>
    </source>
</evidence>
<dbReference type="VEuPathDB" id="FungiDB:BDBG_16382"/>
<evidence type="ECO:0000313" key="2">
    <source>
        <dbReference type="Proteomes" id="UP000002038"/>
    </source>
</evidence>
<protein>
    <submittedName>
        <fullName evidence="1">Uncharacterized protein</fullName>
    </submittedName>
</protein>
<name>A0A179UAG4_BLAGS</name>
<dbReference type="GeneID" id="42528522"/>